<organism evidence="2 3">
    <name type="scientific">Butyrivibrio proteoclasticus</name>
    <dbReference type="NCBI Taxonomy" id="43305"/>
    <lineage>
        <taxon>Bacteria</taxon>
        <taxon>Bacillati</taxon>
        <taxon>Bacillota</taxon>
        <taxon>Clostridia</taxon>
        <taxon>Lachnospirales</taxon>
        <taxon>Lachnospiraceae</taxon>
        <taxon>Butyrivibrio</taxon>
    </lineage>
</organism>
<accession>A0A1I5QFZ1</accession>
<evidence type="ECO:0000313" key="2">
    <source>
        <dbReference type="EMBL" id="SFP45185.1"/>
    </source>
</evidence>
<keyword evidence="3" id="KW-1185">Reference proteome</keyword>
<sequence>MSELKDFLIKTKSSLLSEKAFLQCLSKKYSIPGYISVKNIRGNKSEYLQFKDAHYRLVSVYLSKDKKKLCKQCFDSRQDLEKRLHEIEEDLTLLDNIQCPDSMIVPYKRNEKILENAMGISPSHNLLFYLQYSKDNDCYVIYYYGKKMLHKVNMIYVNESSIDKIADYMTTAGLIVDNDCNKQLISSHDLYPVKSKKQPTVSQTNSGIKYSFKKNSTDYTITFYHQKKKYELQYEPYFSDSSSKFDAECARMGFFVEKYINQINFEKGVSKYYERRQNVHTET</sequence>
<protein>
    <submittedName>
        <fullName evidence="2">Uncharacterized protein</fullName>
    </submittedName>
</protein>
<dbReference type="EMBL" id="FOXO01000002">
    <property type="protein sequence ID" value="SFP45185.1"/>
    <property type="molecule type" value="Genomic_DNA"/>
</dbReference>
<feature type="coiled-coil region" evidence="1">
    <location>
        <begin position="70"/>
        <end position="97"/>
    </location>
</feature>
<reference evidence="3" key="1">
    <citation type="submission" date="2016-10" db="EMBL/GenBank/DDBJ databases">
        <authorList>
            <person name="Varghese N."/>
            <person name="Submissions S."/>
        </authorList>
    </citation>
    <scope>NUCLEOTIDE SEQUENCE [LARGE SCALE GENOMIC DNA]</scope>
    <source>
        <strain evidence="3">P18</strain>
    </source>
</reference>
<dbReference type="OrthoDB" id="2003412at2"/>
<evidence type="ECO:0000313" key="3">
    <source>
        <dbReference type="Proteomes" id="UP000182624"/>
    </source>
</evidence>
<dbReference type="Proteomes" id="UP000182624">
    <property type="component" value="Unassembled WGS sequence"/>
</dbReference>
<evidence type="ECO:0000256" key="1">
    <source>
        <dbReference type="SAM" id="Coils"/>
    </source>
</evidence>
<name>A0A1I5QFZ1_9FIRM</name>
<proteinExistence type="predicted"/>
<dbReference type="RefSeq" id="WP_074883458.1">
    <property type="nucleotide sequence ID" value="NZ_FOXO01000002.1"/>
</dbReference>
<gene>
    <name evidence="2" type="ORF">SAMN04487928_102107</name>
</gene>
<dbReference type="AlphaFoldDB" id="A0A1I5QFZ1"/>
<keyword evidence="1" id="KW-0175">Coiled coil</keyword>